<dbReference type="EMBL" id="JAUUTY010000006">
    <property type="protein sequence ID" value="KAK1613684.1"/>
    <property type="molecule type" value="Genomic_DNA"/>
</dbReference>
<feature type="compositionally biased region" description="Polar residues" evidence="1">
    <location>
        <begin position="184"/>
        <end position="198"/>
    </location>
</feature>
<protein>
    <submittedName>
        <fullName evidence="2">Uncharacterized protein</fullName>
    </submittedName>
</protein>
<gene>
    <name evidence="2" type="ORF">QYE76_019201</name>
</gene>
<dbReference type="PANTHER" id="PTHR33018">
    <property type="entry name" value="OS10G0338966 PROTEIN-RELATED"/>
    <property type="match status" value="1"/>
</dbReference>
<name>A0AAD8VNV2_LOLMU</name>
<dbReference type="AlphaFoldDB" id="A0AAD8VNV2"/>
<evidence type="ECO:0000313" key="2">
    <source>
        <dbReference type="EMBL" id="KAK1613684.1"/>
    </source>
</evidence>
<comment type="caution">
    <text evidence="2">The sequence shown here is derived from an EMBL/GenBank/DDBJ whole genome shotgun (WGS) entry which is preliminary data.</text>
</comment>
<organism evidence="2 3">
    <name type="scientific">Lolium multiflorum</name>
    <name type="common">Italian ryegrass</name>
    <name type="synonym">Lolium perenne subsp. multiflorum</name>
    <dbReference type="NCBI Taxonomy" id="4521"/>
    <lineage>
        <taxon>Eukaryota</taxon>
        <taxon>Viridiplantae</taxon>
        <taxon>Streptophyta</taxon>
        <taxon>Embryophyta</taxon>
        <taxon>Tracheophyta</taxon>
        <taxon>Spermatophyta</taxon>
        <taxon>Magnoliopsida</taxon>
        <taxon>Liliopsida</taxon>
        <taxon>Poales</taxon>
        <taxon>Poaceae</taxon>
        <taxon>BOP clade</taxon>
        <taxon>Pooideae</taxon>
        <taxon>Poodae</taxon>
        <taxon>Poeae</taxon>
        <taxon>Poeae Chloroplast Group 2 (Poeae type)</taxon>
        <taxon>Loliodinae</taxon>
        <taxon>Loliinae</taxon>
        <taxon>Lolium</taxon>
    </lineage>
</organism>
<dbReference type="PANTHER" id="PTHR33018:SF34">
    <property type="entry name" value="OS02G0472350 PROTEIN"/>
    <property type="match status" value="1"/>
</dbReference>
<sequence>MLMMGEVRDWAPPGWHWEVLSSGARTLVRNPGPVVDPDLLWWRSRGPRSVRREPAPEEVVHRRIREEDEHVRRYMHVLDTMYRNGWSVMQGSHVSYDPVIVPWLWVFTRRSSAPETMDADRDEVQEEFMANLISGGILDDGGGDADVTATYLNDSDEGAEDLERREDGSGEEEDNGSTDGTLVITKSTEPSGSSNSFVKSKRGLAKKLSEGVTFDIIEIDQSGRPTAPDKAAKLIISQCGVIVRDCIPGTVREWHKPKAGEADAGHYVDDVAKRNLWRRLMAHFNLPPEENVDKARQMEEKVKEFALKKMAELFKNQKKRLHQEFVKQKKTPDFTGAYEKIKDHWPEFVKYTLSEEFKKRLEAKQATSSSFSATFAASAVSSV</sequence>
<proteinExistence type="predicted"/>
<evidence type="ECO:0000313" key="3">
    <source>
        <dbReference type="Proteomes" id="UP001231189"/>
    </source>
</evidence>
<reference evidence="2" key="1">
    <citation type="submission" date="2023-07" db="EMBL/GenBank/DDBJ databases">
        <title>A chromosome-level genome assembly of Lolium multiflorum.</title>
        <authorList>
            <person name="Chen Y."/>
            <person name="Copetti D."/>
            <person name="Kolliker R."/>
            <person name="Studer B."/>
        </authorList>
    </citation>
    <scope>NUCLEOTIDE SEQUENCE</scope>
    <source>
        <strain evidence="2">02402/16</strain>
        <tissue evidence="2">Leaf</tissue>
    </source>
</reference>
<evidence type="ECO:0000256" key="1">
    <source>
        <dbReference type="SAM" id="MobiDB-lite"/>
    </source>
</evidence>
<dbReference type="Proteomes" id="UP001231189">
    <property type="component" value="Unassembled WGS sequence"/>
</dbReference>
<keyword evidence="3" id="KW-1185">Reference proteome</keyword>
<accession>A0AAD8VNV2</accession>
<feature type="region of interest" description="Disordered" evidence="1">
    <location>
        <begin position="153"/>
        <end position="198"/>
    </location>
</feature>